<gene>
    <name evidence="1" type="ORF">TU35_005070</name>
</gene>
<dbReference type="EMBL" id="JZWT02000011">
    <property type="protein sequence ID" value="MFB6490606.1"/>
    <property type="molecule type" value="Genomic_DNA"/>
</dbReference>
<proteinExistence type="predicted"/>
<protein>
    <submittedName>
        <fullName evidence="1">XdhC family protein</fullName>
    </submittedName>
</protein>
<dbReference type="Proteomes" id="UP000033636">
    <property type="component" value="Unassembled WGS sequence"/>
</dbReference>
<evidence type="ECO:0000313" key="1">
    <source>
        <dbReference type="EMBL" id="MFB6490606.1"/>
    </source>
</evidence>
<comment type="caution">
    <text evidence="1">The sequence shown here is derived from an EMBL/GenBank/DDBJ whole genome shotgun (WGS) entry which is preliminary data.</text>
</comment>
<name>A0ACC6V1G8_9CREN</name>
<organism evidence="1 2">
    <name type="scientific">Thermoproteus sp. AZ2</name>
    <dbReference type="NCBI Taxonomy" id="1609232"/>
    <lineage>
        <taxon>Archaea</taxon>
        <taxon>Thermoproteota</taxon>
        <taxon>Thermoprotei</taxon>
        <taxon>Thermoproteales</taxon>
        <taxon>Thermoproteaceae</taxon>
        <taxon>Thermoproteus</taxon>
    </lineage>
</organism>
<accession>A0ACC6V1G8</accession>
<evidence type="ECO:0000313" key="2">
    <source>
        <dbReference type="Proteomes" id="UP000033636"/>
    </source>
</evidence>
<sequence>MSFCRLAKALAALDRPAVLVKTPRGVDLIVDGRPLFGIADAEALAVAERAVKEGGRASAGGVEAEVVQPKPLIVVVGFGEVAKALVKLAKAMGYLVAAAGVGGADIELEPGEIDEELLSKAPVVIATEGGSPHDLPLFVKALRAGSPYVALMASRQRAAYFIAQALKAGVPLDDIRARASTPAGIDIGAKTPGEVALSILAEAVARLRGGTLKLMREVKDPYPLLREPPPNEPSCSWAP</sequence>
<reference evidence="1" key="1">
    <citation type="submission" date="2024-07" db="EMBL/GenBank/DDBJ databases">
        <title>Metagenome and Metagenome-Assembled Genomes of Archaea from a hot spring from the geothermal field of Los Azufres, Mexico.</title>
        <authorList>
            <person name="Marin-Paredes R."/>
            <person name="Martinez-Romero E."/>
            <person name="Servin-Garciduenas L.E."/>
        </authorList>
    </citation>
    <scope>NUCLEOTIDE SEQUENCE</scope>
</reference>